<reference evidence="12" key="1">
    <citation type="journal article" date="2020" name="Nat. Commun.">
        <title>Large-scale genome sequencing of mycorrhizal fungi provides insights into the early evolution of symbiotic traits.</title>
        <authorList>
            <person name="Miyauchi S."/>
            <person name="Kiss E."/>
            <person name="Kuo A."/>
            <person name="Drula E."/>
            <person name="Kohler A."/>
            <person name="Sanchez-Garcia M."/>
            <person name="Morin E."/>
            <person name="Andreopoulos B."/>
            <person name="Barry K.W."/>
            <person name="Bonito G."/>
            <person name="Buee M."/>
            <person name="Carver A."/>
            <person name="Chen C."/>
            <person name="Cichocki N."/>
            <person name="Clum A."/>
            <person name="Culley D."/>
            <person name="Crous P.W."/>
            <person name="Fauchery L."/>
            <person name="Girlanda M."/>
            <person name="Hayes R.D."/>
            <person name="Keri Z."/>
            <person name="LaButti K."/>
            <person name="Lipzen A."/>
            <person name="Lombard V."/>
            <person name="Magnuson J."/>
            <person name="Maillard F."/>
            <person name="Murat C."/>
            <person name="Nolan M."/>
            <person name="Ohm R.A."/>
            <person name="Pangilinan J."/>
            <person name="Pereira M.F."/>
            <person name="Perotto S."/>
            <person name="Peter M."/>
            <person name="Pfister S."/>
            <person name="Riley R."/>
            <person name="Sitrit Y."/>
            <person name="Stielow J.B."/>
            <person name="Szollosi G."/>
            <person name="Zifcakova L."/>
            <person name="Stursova M."/>
            <person name="Spatafora J.W."/>
            <person name="Tedersoo L."/>
            <person name="Vaario L.M."/>
            <person name="Yamada A."/>
            <person name="Yan M."/>
            <person name="Wang P."/>
            <person name="Xu J."/>
            <person name="Bruns T."/>
            <person name="Baldrian P."/>
            <person name="Vilgalys R."/>
            <person name="Dunand C."/>
            <person name="Henrissat B."/>
            <person name="Grigoriev I.V."/>
            <person name="Hibbett D."/>
            <person name="Nagy L.G."/>
            <person name="Martin F.M."/>
        </authorList>
    </citation>
    <scope>NUCLEOTIDE SEQUENCE</scope>
    <source>
        <strain evidence="12">UH-Tt-Lm1</strain>
    </source>
</reference>
<dbReference type="GO" id="GO:0016020">
    <property type="term" value="C:membrane"/>
    <property type="evidence" value="ECO:0007669"/>
    <property type="project" value="TreeGrafter"/>
</dbReference>
<dbReference type="AlphaFoldDB" id="A0A9P6HAL2"/>
<evidence type="ECO:0000256" key="2">
    <source>
        <dbReference type="ARBA" id="ARBA00006285"/>
    </source>
</evidence>
<proteinExistence type="inferred from homology"/>
<organism evidence="12 13">
    <name type="scientific">Thelephora terrestris</name>
    <dbReference type="NCBI Taxonomy" id="56493"/>
    <lineage>
        <taxon>Eukaryota</taxon>
        <taxon>Fungi</taxon>
        <taxon>Dikarya</taxon>
        <taxon>Basidiomycota</taxon>
        <taxon>Agaricomycotina</taxon>
        <taxon>Agaricomycetes</taxon>
        <taxon>Thelephorales</taxon>
        <taxon>Thelephoraceae</taxon>
        <taxon>Thelephora</taxon>
    </lineage>
</organism>
<dbReference type="OrthoDB" id="428480at2759"/>
<keyword evidence="4 7" id="KW-0378">Hydrolase</keyword>
<dbReference type="GO" id="GO:0005975">
    <property type="term" value="P:carbohydrate metabolic process"/>
    <property type="evidence" value="ECO:0007669"/>
    <property type="project" value="InterPro"/>
</dbReference>
<dbReference type="CDD" id="cd06562">
    <property type="entry name" value="GH20_HexA_HexB-like"/>
    <property type="match status" value="1"/>
</dbReference>
<comment type="catalytic activity">
    <reaction evidence="1 7">
        <text>Hydrolysis of terminal non-reducing N-acetyl-D-hexosamine residues in N-acetyl-beta-D-hexosaminides.</text>
        <dbReference type="EC" id="3.2.1.52"/>
    </reaction>
</comment>
<dbReference type="PRINTS" id="PR00738">
    <property type="entry name" value="GLHYDRLASE20"/>
</dbReference>
<dbReference type="Proteomes" id="UP000736335">
    <property type="component" value="Unassembled WGS sequence"/>
</dbReference>
<dbReference type="SUPFAM" id="SSF51445">
    <property type="entry name" value="(Trans)glycosidases"/>
    <property type="match status" value="1"/>
</dbReference>
<dbReference type="InterPro" id="IPR029019">
    <property type="entry name" value="HEX_eukaryotic_N"/>
</dbReference>
<accession>A0A9P6HAL2</accession>
<evidence type="ECO:0000256" key="7">
    <source>
        <dbReference type="PIRNR" id="PIRNR001093"/>
    </source>
</evidence>
<feature type="signal peptide" evidence="9">
    <location>
        <begin position="1"/>
        <end position="21"/>
    </location>
</feature>
<evidence type="ECO:0000256" key="5">
    <source>
        <dbReference type="ARBA" id="ARBA00023180"/>
    </source>
</evidence>
<sequence>MFSSKLLLVLATLLVGNVVEGLWPLPRSITNGSTGLVLSPTFEIEVNGPYPDDLQSAVARTLEYIKNDNHERLVVGRGSVDSAAIKSANTLPSLVVFSHDSKTIAVEARAPLGTRDEAYTLDVPSDGSPATLCANSTLGLFRGLTTFSQIWYTYGSNIYTVEAPISISDSPAFPYRGFMLDTARNYFPVDVIKRQLEAMSWVKQNVFHWHIVDSQSFPLVIPGYETISSNGAYSTDEIYTPSQIADVVSFANERGIDVIPEIDTPGHTSAISTAFPQHMACPDASPWALYANEPPSGQLRIASPETVNFTANLLVNAANLFSGSYFSTGGDEINTKCYSDDPETQSALNASGKTFAQALDDFIQAEHKALRNVGKTAVVWQELVLTFPVTLANDTIIMVWITSSDAASVVEKGFRIVHAPSDYFYLDCGAGAWLGNATAGNSWCDPFKTWQKAYSFDPYANVTESQRDLVLGGQQALWTEQSSPNNVDSIVWPRAAASAEVFWSGPGGNGQTALPRLHDHAYRMIGRGIKAIALQPQWCALRPGKCDLTA</sequence>
<evidence type="ECO:0000256" key="9">
    <source>
        <dbReference type="SAM" id="SignalP"/>
    </source>
</evidence>
<feature type="active site" description="Proton donor" evidence="8">
    <location>
        <position position="332"/>
    </location>
</feature>
<comment type="caution">
    <text evidence="12">The sequence shown here is derived from an EMBL/GenBank/DDBJ whole genome shotgun (WGS) entry which is preliminary data.</text>
</comment>
<dbReference type="SUPFAM" id="SSF55545">
    <property type="entry name" value="beta-N-acetylhexosaminidase-like domain"/>
    <property type="match status" value="1"/>
</dbReference>
<dbReference type="InterPro" id="IPR017853">
    <property type="entry name" value="GH"/>
</dbReference>
<dbReference type="EMBL" id="WIUZ02000013">
    <property type="protein sequence ID" value="KAF9781723.1"/>
    <property type="molecule type" value="Genomic_DNA"/>
</dbReference>
<feature type="domain" description="Beta-hexosaminidase eukaryotic type N-terminal" evidence="11">
    <location>
        <begin position="22"/>
        <end position="150"/>
    </location>
</feature>
<dbReference type="PIRSF" id="PIRSF001093">
    <property type="entry name" value="B-hxosamndse_ab_euk"/>
    <property type="match status" value="1"/>
</dbReference>
<gene>
    <name evidence="12" type="ORF">BJ322DRAFT_240550</name>
</gene>
<reference evidence="12" key="2">
    <citation type="submission" date="2020-11" db="EMBL/GenBank/DDBJ databases">
        <authorList>
            <consortium name="DOE Joint Genome Institute"/>
            <person name="Kuo A."/>
            <person name="Miyauchi S."/>
            <person name="Kiss E."/>
            <person name="Drula E."/>
            <person name="Kohler A."/>
            <person name="Sanchez-Garcia M."/>
            <person name="Andreopoulos B."/>
            <person name="Barry K.W."/>
            <person name="Bonito G."/>
            <person name="Buee M."/>
            <person name="Carver A."/>
            <person name="Chen C."/>
            <person name="Cichocki N."/>
            <person name="Clum A."/>
            <person name="Culley D."/>
            <person name="Crous P.W."/>
            <person name="Fauchery L."/>
            <person name="Girlanda M."/>
            <person name="Hayes R."/>
            <person name="Keri Z."/>
            <person name="Labutti K."/>
            <person name="Lipzen A."/>
            <person name="Lombard V."/>
            <person name="Magnuson J."/>
            <person name="Maillard F."/>
            <person name="Morin E."/>
            <person name="Murat C."/>
            <person name="Nolan M."/>
            <person name="Ohm R."/>
            <person name="Pangilinan J."/>
            <person name="Pereira M."/>
            <person name="Perotto S."/>
            <person name="Peter M."/>
            <person name="Riley R."/>
            <person name="Sitrit Y."/>
            <person name="Stielow B."/>
            <person name="Szollosi G."/>
            <person name="Zifcakova L."/>
            <person name="Stursova M."/>
            <person name="Spatafora J.W."/>
            <person name="Tedersoo L."/>
            <person name="Vaario L.-M."/>
            <person name="Yamada A."/>
            <person name="Yan M."/>
            <person name="Wang P."/>
            <person name="Xu J."/>
            <person name="Bruns T."/>
            <person name="Baldrian P."/>
            <person name="Vilgalys R."/>
            <person name="Henrissat B."/>
            <person name="Grigoriev I.V."/>
            <person name="Hibbett D."/>
            <person name="Nagy L.G."/>
            <person name="Martin F.M."/>
        </authorList>
    </citation>
    <scope>NUCLEOTIDE SEQUENCE</scope>
    <source>
        <strain evidence="12">UH-Tt-Lm1</strain>
    </source>
</reference>
<dbReference type="PANTHER" id="PTHR22600">
    <property type="entry name" value="BETA-HEXOSAMINIDASE"/>
    <property type="match status" value="1"/>
</dbReference>
<dbReference type="GO" id="GO:0004563">
    <property type="term" value="F:beta-N-acetylhexosaminidase activity"/>
    <property type="evidence" value="ECO:0007669"/>
    <property type="project" value="UniProtKB-EC"/>
</dbReference>
<protein>
    <recommendedName>
        <fullName evidence="7">Beta-hexosaminidase</fullName>
        <ecNumber evidence="7">3.2.1.52</ecNumber>
    </recommendedName>
</protein>
<evidence type="ECO:0000313" key="12">
    <source>
        <dbReference type="EMBL" id="KAF9781723.1"/>
    </source>
</evidence>
<evidence type="ECO:0000259" key="11">
    <source>
        <dbReference type="Pfam" id="PF14845"/>
    </source>
</evidence>
<keyword evidence="6 7" id="KW-0326">Glycosidase</keyword>
<dbReference type="InterPro" id="IPR015883">
    <property type="entry name" value="Glyco_hydro_20_cat"/>
</dbReference>
<keyword evidence="3 9" id="KW-0732">Signal</keyword>
<dbReference type="GO" id="GO:0030203">
    <property type="term" value="P:glycosaminoglycan metabolic process"/>
    <property type="evidence" value="ECO:0007669"/>
    <property type="project" value="TreeGrafter"/>
</dbReference>
<dbReference type="InterPro" id="IPR025705">
    <property type="entry name" value="Beta_hexosaminidase_sua/sub"/>
</dbReference>
<dbReference type="EC" id="3.2.1.52" evidence="7"/>
<dbReference type="FunFam" id="3.20.20.80:FF:000063">
    <property type="entry name" value="Beta-hexosaminidase"/>
    <property type="match status" value="1"/>
</dbReference>
<keyword evidence="5" id="KW-0325">Glycoprotein</keyword>
<dbReference type="Pfam" id="PF00728">
    <property type="entry name" value="Glyco_hydro_20"/>
    <property type="match status" value="1"/>
</dbReference>
<dbReference type="Pfam" id="PF14845">
    <property type="entry name" value="Glycohydro_20b2"/>
    <property type="match status" value="1"/>
</dbReference>
<evidence type="ECO:0000256" key="3">
    <source>
        <dbReference type="ARBA" id="ARBA00022729"/>
    </source>
</evidence>
<evidence type="ECO:0000256" key="8">
    <source>
        <dbReference type="PIRSR" id="PIRSR001093-1"/>
    </source>
</evidence>
<evidence type="ECO:0000313" key="13">
    <source>
        <dbReference type="Proteomes" id="UP000736335"/>
    </source>
</evidence>
<feature type="domain" description="Glycoside hydrolase family 20 catalytic" evidence="10">
    <location>
        <begin position="173"/>
        <end position="505"/>
    </location>
</feature>
<evidence type="ECO:0000256" key="6">
    <source>
        <dbReference type="ARBA" id="ARBA00023295"/>
    </source>
</evidence>
<evidence type="ECO:0000256" key="4">
    <source>
        <dbReference type="ARBA" id="ARBA00022801"/>
    </source>
</evidence>
<keyword evidence="13" id="KW-1185">Reference proteome</keyword>
<dbReference type="PANTHER" id="PTHR22600:SF26">
    <property type="entry name" value="BETA-N-ACETYLHEXOSAMINIDASE"/>
    <property type="match status" value="1"/>
</dbReference>
<comment type="similarity">
    <text evidence="2 7">Belongs to the glycosyl hydrolase 20 family.</text>
</comment>
<dbReference type="InterPro" id="IPR029018">
    <property type="entry name" value="Hex-like_dom2"/>
</dbReference>
<feature type="chain" id="PRO_5040268076" description="Beta-hexosaminidase" evidence="9">
    <location>
        <begin position="22"/>
        <end position="550"/>
    </location>
</feature>
<dbReference type="Gene3D" id="3.30.379.10">
    <property type="entry name" value="Chitobiase/beta-hexosaminidase domain 2-like"/>
    <property type="match status" value="1"/>
</dbReference>
<dbReference type="Gene3D" id="3.20.20.80">
    <property type="entry name" value="Glycosidases"/>
    <property type="match status" value="1"/>
</dbReference>
<evidence type="ECO:0000259" key="10">
    <source>
        <dbReference type="Pfam" id="PF00728"/>
    </source>
</evidence>
<name>A0A9P6HAL2_9AGAM</name>
<evidence type="ECO:0000256" key="1">
    <source>
        <dbReference type="ARBA" id="ARBA00001231"/>
    </source>
</evidence>